<dbReference type="InterPro" id="IPR011042">
    <property type="entry name" value="6-blade_b-propeller_TolB-like"/>
</dbReference>
<sequence length="181" mass="20586">MDCSSVKDRTDMPIIMRLGFNGKITQFYRNHGRQLLTRDVVLCCSTITDGAICYIDSNFNAGYVGDVVCISKDGNIQWKYIGNSLINSNSSKHPFTPIEVLSTESNNLIVSDKIQHALHILTSLGELLTIFDLTLIEIEEPAVMTIDFNGTLWIHSKELNKRTLNRVKFSGFERKVWLYKH</sequence>
<name>A0A6J8CY67_MYTCO</name>
<protein>
    <submittedName>
        <fullName evidence="1">Uncharacterized protein</fullName>
    </submittedName>
</protein>
<evidence type="ECO:0000313" key="1">
    <source>
        <dbReference type="EMBL" id="CAC5400481.1"/>
    </source>
</evidence>
<dbReference type="EMBL" id="CACVKT020006205">
    <property type="protein sequence ID" value="CAC5400481.1"/>
    <property type="molecule type" value="Genomic_DNA"/>
</dbReference>
<dbReference type="Gene3D" id="2.120.10.30">
    <property type="entry name" value="TolB, C-terminal domain"/>
    <property type="match status" value="1"/>
</dbReference>
<reference evidence="1 2" key="1">
    <citation type="submission" date="2020-06" db="EMBL/GenBank/DDBJ databases">
        <authorList>
            <person name="Li R."/>
            <person name="Bekaert M."/>
        </authorList>
    </citation>
    <scope>NUCLEOTIDE SEQUENCE [LARGE SCALE GENOMIC DNA]</scope>
    <source>
        <strain evidence="2">wild</strain>
    </source>
</reference>
<dbReference type="AlphaFoldDB" id="A0A6J8CY67"/>
<dbReference type="OrthoDB" id="6143473at2759"/>
<gene>
    <name evidence="1" type="ORF">MCOR_34660</name>
</gene>
<evidence type="ECO:0000313" key="2">
    <source>
        <dbReference type="Proteomes" id="UP000507470"/>
    </source>
</evidence>
<accession>A0A6J8CY67</accession>
<organism evidence="1 2">
    <name type="scientific">Mytilus coruscus</name>
    <name type="common">Sea mussel</name>
    <dbReference type="NCBI Taxonomy" id="42192"/>
    <lineage>
        <taxon>Eukaryota</taxon>
        <taxon>Metazoa</taxon>
        <taxon>Spiralia</taxon>
        <taxon>Lophotrochozoa</taxon>
        <taxon>Mollusca</taxon>
        <taxon>Bivalvia</taxon>
        <taxon>Autobranchia</taxon>
        <taxon>Pteriomorphia</taxon>
        <taxon>Mytilida</taxon>
        <taxon>Mytiloidea</taxon>
        <taxon>Mytilidae</taxon>
        <taxon>Mytilinae</taxon>
        <taxon>Mytilus</taxon>
    </lineage>
</organism>
<dbReference type="Proteomes" id="UP000507470">
    <property type="component" value="Unassembled WGS sequence"/>
</dbReference>
<proteinExistence type="predicted"/>
<keyword evidence="2" id="KW-1185">Reference proteome</keyword>